<organism evidence="1">
    <name type="scientific">Cacopsylla melanoneura</name>
    <dbReference type="NCBI Taxonomy" id="428564"/>
    <lineage>
        <taxon>Eukaryota</taxon>
        <taxon>Metazoa</taxon>
        <taxon>Ecdysozoa</taxon>
        <taxon>Arthropoda</taxon>
        <taxon>Hexapoda</taxon>
        <taxon>Insecta</taxon>
        <taxon>Pterygota</taxon>
        <taxon>Neoptera</taxon>
        <taxon>Paraneoptera</taxon>
        <taxon>Hemiptera</taxon>
        <taxon>Sternorrhyncha</taxon>
        <taxon>Psylloidea</taxon>
        <taxon>Psyllidae</taxon>
        <taxon>Psyllinae</taxon>
        <taxon>Cacopsylla</taxon>
    </lineage>
</organism>
<dbReference type="EMBL" id="HBUF01152413">
    <property type="protein sequence ID" value="CAG6648507.1"/>
    <property type="molecule type" value="Transcribed_RNA"/>
</dbReference>
<accession>A0A8D8RH35</accession>
<dbReference type="AlphaFoldDB" id="A0A8D8RH35"/>
<proteinExistence type="predicted"/>
<name>A0A8D8RH35_9HEMI</name>
<sequence length="105" mass="12630">MNFEFIVHLTWALSLNIARLHSAHVYEPDNYYNIFIFCKEIILVNMYLLTSHSLMTTTSNSTTFQIVIVIGNKLEFYYETRNISPIEELKIDDIKCYQLKWSWYY</sequence>
<protein>
    <submittedName>
        <fullName evidence="1">Uncharacterized protein</fullName>
    </submittedName>
</protein>
<evidence type="ECO:0000313" key="1">
    <source>
        <dbReference type="EMBL" id="CAG6648507.1"/>
    </source>
</evidence>
<reference evidence="1" key="1">
    <citation type="submission" date="2021-05" db="EMBL/GenBank/DDBJ databases">
        <authorList>
            <person name="Alioto T."/>
            <person name="Alioto T."/>
            <person name="Gomez Garrido J."/>
        </authorList>
    </citation>
    <scope>NUCLEOTIDE SEQUENCE</scope>
</reference>